<gene>
    <name evidence="2" type="ORF">M9R61_14895</name>
</gene>
<evidence type="ECO:0000313" key="3">
    <source>
        <dbReference type="Proteomes" id="UP001152172"/>
    </source>
</evidence>
<feature type="transmembrane region" description="Helical" evidence="1">
    <location>
        <begin position="21"/>
        <end position="50"/>
    </location>
</feature>
<protein>
    <submittedName>
        <fullName evidence="2">Uncharacterized protein</fullName>
    </submittedName>
</protein>
<proteinExistence type="predicted"/>
<reference evidence="2" key="1">
    <citation type="submission" date="2022-05" db="EMBL/GenBank/DDBJ databases">
        <authorList>
            <person name="Colautti A."/>
            <person name="Iacumin L."/>
        </authorList>
    </citation>
    <scope>NUCLEOTIDE SEQUENCE</scope>
    <source>
        <strain evidence="2">DSM 30747</strain>
    </source>
</reference>
<organism evidence="2 3">
    <name type="scientific">Psychrobacillus psychrodurans</name>
    <dbReference type="NCBI Taxonomy" id="126157"/>
    <lineage>
        <taxon>Bacteria</taxon>
        <taxon>Bacillati</taxon>
        <taxon>Bacillota</taxon>
        <taxon>Bacilli</taxon>
        <taxon>Bacillales</taxon>
        <taxon>Bacillaceae</taxon>
        <taxon>Psychrobacillus</taxon>
    </lineage>
</organism>
<dbReference type="RefSeq" id="WP_269922729.1">
    <property type="nucleotide sequence ID" value="NZ_JAMKBI010000011.1"/>
</dbReference>
<dbReference type="Proteomes" id="UP001152172">
    <property type="component" value="Unassembled WGS sequence"/>
</dbReference>
<name>A0A9X3LAY5_9BACI</name>
<keyword evidence="3" id="KW-1185">Reference proteome</keyword>
<evidence type="ECO:0000313" key="2">
    <source>
        <dbReference type="EMBL" id="MCZ8534596.1"/>
    </source>
</evidence>
<dbReference type="EMBL" id="JAMKBI010000011">
    <property type="protein sequence ID" value="MCZ8534596.1"/>
    <property type="molecule type" value="Genomic_DNA"/>
</dbReference>
<dbReference type="AlphaFoldDB" id="A0A9X3LAY5"/>
<keyword evidence="1" id="KW-1133">Transmembrane helix</keyword>
<evidence type="ECO:0000256" key="1">
    <source>
        <dbReference type="SAM" id="Phobius"/>
    </source>
</evidence>
<accession>A0A9X3LAY5</accession>
<keyword evidence="1" id="KW-0812">Transmembrane</keyword>
<comment type="caution">
    <text evidence="2">The sequence shown here is derived from an EMBL/GenBank/DDBJ whole genome shotgun (WGS) entry which is preliminary data.</text>
</comment>
<keyword evidence="1" id="KW-0472">Membrane</keyword>
<sequence length="64" mass="8125">MSERWETKKEIRKNRRKYSNRYTFGDFIFEIFFWIPELLFLPFRMIFWLVRGVGRLIWNLFDGI</sequence>